<dbReference type="Proteomes" id="UP001060215">
    <property type="component" value="Chromosome 10"/>
</dbReference>
<evidence type="ECO:0000313" key="2">
    <source>
        <dbReference type="Proteomes" id="UP001060215"/>
    </source>
</evidence>
<keyword evidence="2" id="KW-1185">Reference proteome</keyword>
<comment type="caution">
    <text evidence="1">The sequence shown here is derived from an EMBL/GenBank/DDBJ whole genome shotgun (WGS) entry which is preliminary data.</text>
</comment>
<sequence length="164" mass="18718">MEAFELPEVTNECEDVSPRCLVGKILAQKILNKPAVANILLATWKSRTGVVVTPWKENIFLFQFKDLEDRSRVLQETPWSVMGHLLVLMPLSLGKAIDELDFRWTPFWVQVHGLPLAEMTRAHEEVIGSRIGRLVEVEAPSEGLLIHHSFLRLRVKMDVTKPLL</sequence>
<protein>
    <submittedName>
        <fullName evidence="1">Uncharacterized protein</fullName>
    </submittedName>
</protein>
<organism evidence="1 2">
    <name type="scientific">Camellia lanceoleosa</name>
    <dbReference type="NCBI Taxonomy" id="1840588"/>
    <lineage>
        <taxon>Eukaryota</taxon>
        <taxon>Viridiplantae</taxon>
        <taxon>Streptophyta</taxon>
        <taxon>Embryophyta</taxon>
        <taxon>Tracheophyta</taxon>
        <taxon>Spermatophyta</taxon>
        <taxon>Magnoliopsida</taxon>
        <taxon>eudicotyledons</taxon>
        <taxon>Gunneridae</taxon>
        <taxon>Pentapetalae</taxon>
        <taxon>asterids</taxon>
        <taxon>Ericales</taxon>
        <taxon>Theaceae</taxon>
        <taxon>Camellia</taxon>
    </lineage>
</organism>
<gene>
    <name evidence="1" type="ORF">LOK49_LG10G00465</name>
</gene>
<reference evidence="1 2" key="1">
    <citation type="journal article" date="2022" name="Plant J.">
        <title>Chromosome-level genome of Camellia lanceoleosa provides a valuable resource for understanding genome evolution and self-incompatibility.</title>
        <authorList>
            <person name="Gong W."/>
            <person name="Xiao S."/>
            <person name="Wang L."/>
            <person name="Liao Z."/>
            <person name="Chang Y."/>
            <person name="Mo W."/>
            <person name="Hu G."/>
            <person name="Li W."/>
            <person name="Zhao G."/>
            <person name="Zhu H."/>
            <person name="Hu X."/>
            <person name="Ji K."/>
            <person name="Xiang X."/>
            <person name="Song Q."/>
            <person name="Yuan D."/>
            <person name="Jin S."/>
            <person name="Zhang L."/>
        </authorList>
    </citation>
    <scope>NUCLEOTIDE SEQUENCE [LARGE SCALE GENOMIC DNA]</scope>
    <source>
        <strain evidence="1">SQ_2022a</strain>
    </source>
</reference>
<dbReference type="EMBL" id="CM045767">
    <property type="protein sequence ID" value="KAI7997134.1"/>
    <property type="molecule type" value="Genomic_DNA"/>
</dbReference>
<proteinExistence type="predicted"/>
<accession>A0ACC0G878</accession>
<name>A0ACC0G878_9ERIC</name>
<evidence type="ECO:0000313" key="1">
    <source>
        <dbReference type="EMBL" id="KAI7997134.1"/>
    </source>
</evidence>